<dbReference type="InterPro" id="IPR051911">
    <property type="entry name" value="SDR_oxidoreductase"/>
</dbReference>
<organism evidence="4 5">
    <name type="scientific">Tuber magnatum</name>
    <name type="common">white Piedmont truffle</name>
    <dbReference type="NCBI Taxonomy" id="42249"/>
    <lineage>
        <taxon>Eukaryota</taxon>
        <taxon>Fungi</taxon>
        <taxon>Dikarya</taxon>
        <taxon>Ascomycota</taxon>
        <taxon>Pezizomycotina</taxon>
        <taxon>Pezizomycetes</taxon>
        <taxon>Pezizales</taxon>
        <taxon>Tuberaceae</taxon>
        <taxon>Tuber</taxon>
    </lineage>
</organism>
<sequence>MSASSTVTSSATSKTWLITGCSSGFGSALALAVLASGDKAICTACDRSTLEHLTKRGAVPISLHLTSDPAVIQAIITNAITNHGPIDYLVNNAGATMTGTVESYAPAELQEHFTINVFSNITIAQAVLPYMRSQRSGVVANIGSTAGWGGGACLGAYSAGRHALAALSLSLGEQVGGFGITVTCIELGYFCTGILEDGGALEVEEVIPEYEDLEGISWEQGDDSKKVAELVVEMLSGRGRGVGRAVPGWWVVGVDAVSLVDAALEGGRWLAL</sequence>
<dbReference type="PRINTS" id="PR00080">
    <property type="entry name" value="SDRFAMILY"/>
</dbReference>
<dbReference type="Pfam" id="PF00106">
    <property type="entry name" value="adh_short"/>
    <property type="match status" value="1"/>
</dbReference>
<evidence type="ECO:0000313" key="5">
    <source>
        <dbReference type="Proteomes" id="UP000246991"/>
    </source>
</evidence>
<dbReference type="PRINTS" id="PR00081">
    <property type="entry name" value="GDHRDH"/>
</dbReference>
<dbReference type="SUPFAM" id="SSF51735">
    <property type="entry name" value="NAD(P)-binding Rossmann-fold domains"/>
    <property type="match status" value="1"/>
</dbReference>
<comment type="caution">
    <text evidence="4">The sequence shown here is derived from an EMBL/GenBank/DDBJ whole genome shotgun (WGS) entry which is preliminary data.</text>
</comment>
<name>A0A317SHB0_9PEZI</name>
<dbReference type="AlphaFoldDB" id="A0A317SHB0"/>
<evidence type="ECO:0000256" key="2">
    <source>
        <dbReference type="ARBA" id="ARBA00023002"/>
    </source>
</evidence>
<evidence type="ECO:0000313" key="4">
    <source>
        <dbReference type="EMBL" id="PWW73793.1"/>
    </source>
</evidence>
<keyword evidence="2" id="KW-0560">Oxidoreductase</keyword>
<protein>
    <submittedName>
        <fullName evidence="4">NAD(P)-binding protein</fullName>
    </submittedName>
</protein>
<dbReference type="OrthoDB" id="1274115at2759"/>
<dbReference type="EMBL" id="PYWC01000073">
    <property type="protein sequence ID" value="PWW73793.1"/>
    <property type="molecule type" value="Genomic_DNA"/>
</dbReference>
<keyword evidence="5" id="KW-1185">Reference proteome</keyword>
<dbReference type="InterPro" id="IPR036291">
    <property type="entry name" value="NAD(P)-bd_dom_sf"/>
</dbReference>
<gene>
    <name evidence="4" type="ORF">C7212DRAFT_221014</name>
</gene>
<dbReference type="GO" id="GO:0016491">
    <property type="term" value="F:oxidoreductase activity"/>
    <property type="evidence" value="ECO:0007669"/>
    <property type="project" value="UniProtKB-KW"/>
</dbReference>
<proteinExistence type="inferred from homology"/>
<dbReference type="PANTHER" id="PTHR43976:SF16">
    <property type="entry name" value="SHORT-CHAIN DEHYDROGENASE_REDUCTASE FAMILY PROTEIN"/>
    <property type="match status" value="1"/>
</dbReference>
<dbReference type="Proteomes" id="UP000246991">
    <property type="component" value="Unassembled WGS sequence"/>
</dbReference>
<comment type="similarity">
    <text evidence="1 3">Belongs to the short-chain dehydrogenases/reductases (SDR) family.</text>
</comment>
<accession>A0A317SHB0</accession>
<evidence type="ECO:0000256" key="1">
    <source>
        <dbReference type="ARBA" id="ARBA00006484"/>
    </source>
</evidence>
<dbReference type="STRING" id="42249.A0A317SHB0"/>
<dbReference type="PANTHER" id="PTHR43976">
    <property type="entry name" value="SHORT CHAIN DEHYDROGENASE"/>
    <property type="match status" value="1"/>
</dbReference>
<dbReference type="InterPro" id="IPR002347">
    <property type="entry name" value="SDR_fam"/>
</dbReference>
<evidence type="ECO:0000256" key="3">
    <source>
        <dbReference type="RuleBase" id="RU000363"/>
    </source>
</evidence>
<dbReference type="Gene3D" id="3.40.50.720">
    <property type="entry name" value="NAD(P)-binding Rossmann-like Domain"/>
    <property type="match status" value="1"/>
</dbReference>
<reference evidence="4 5" key="1">
    <citation type="submission" date="2018-03" db="EMBL/GenBank/DDBJ databases">
        <title>Genomes of Pezizomycetes fungi and the evolution of truffles.</title>
        <authorList>
            <person name="Murat C."/>
            <person name="Payen T."/>
            <person name="Noel B."/>
            <person name="Kuo A."/>
            <person name="Martin F.M."/>
        </authorList>
    </citation>
    <scope>NUCLEOTIDE SEQUENCE [LARGE SCALE GENOMIC DNA]</scope>
    <source>
        <strain evidence="4">091103-1</strain>
    </source>
</reference>